<proteinExistence type="predicted"/>
<evidence type="ECO:0000259" key="8">
    <source>
        <dbReference type="PROSITE" id="PS51007"/>
    </source>
</evidence>
<dbReference type="PRINTS" id="PR00606">
    <property type="entry name" value="CYTCHROMECID"/>
</dbReference>
<dbReference type="SUPFAM" id="SSF46626">
    <property type="entry name" value="Cytochrome c"/>
    <property type="match status" value="1"/>
</dbReference>
<evidence type="ECO:0000256" key="5">
    <source>
        <dbReference type="ARBA" id="ARBA00023004"/>
    </source>
</evidence>
<evidence type="ECO:0000256" key="6">
    <source>
        <dbReference type="PROSITE-ProRule" id="PRU00433"/>
    </source>
</evidence>
<keyword evidence="7" id="KW-0812">Transmembrane</keyword>
<keyword evidence="2 6" id="KW-0349">Heme</keyword>
<keyword evidence="3 6" id="KW-0479">Metal-binding</keyword>
<dbReference type="InterPro" id="IPR036909">
    <property type="entry name" value="Cyt_c-like_dom_sf"/>
</dbReference>
<dbReference type="PROSITE" id="PS51007">
    <property type="entry name" value="CYTC"/>
    <property type="match status" value="1"/>
</dbReference>
<sequence length="149" mass="16300">MQDYDDEPVQRPRWLGWVIIIGMILVVLGLLNLGARMIIGTSSDQAAAQTVAAVAEHNPALMGGKTLIDGSDCMRCHGVERKFVGPGLVEIAERYKDRADAQTYLAQKIREGSVGEWGRTIMPRHPQVTEAQSLEMAQWIMALAGSKAP</sequence>
<organism evidence="9 10">
    <name type="scientific">Comamonas avium</name>
    <dbReference type="NCBI Taxonomy" id="2762231"/>
    <lineage>
        <taxon>Bacteria</taxon>
        <taxon>Pseudomonadati</taxon>
        <taxon>Pseudomonadota</taxon>
        <taxon>Betaproteobacteria</taxon>
        <taxon>Burkholderiales</taxon>
        <taxon>Comamonadaceae</taxon>
        <taxon>Comamonas</taxon>
    </lineage>
</organism>
<keyword evidence="1" id="KW-0813">Transport</keyword>
<evidence type="ECO:0000256" key="7">
    <source>
        <dbReference type="SAM" id="Phobius"/>
    </source>
</evidence>
<dbReference type="Proteomes" id="UP000634919">
    <property type="component" value="Unassembled WGS sequence"/>
</dbReference>
<keyword evidence="4" id="KW-0249">Electron transport</keyword>
<protein>
    <submittedName>
        <fullName evidence="9">C-type cytochrome</fullName>
    </submittedName>
</protein>
<evidence type="ECO:0000313" key="10">
    <source>
        <dbReference type="Proteomes" id="UP000634919"/>
    </source>
</evidence>
<keyword evidence="7" id="KW-0472">Membrane</keyword>
<dbReference type="EMBL" id="JACSQK010000005">
    <property type="protein sequence ID" value="MBD7960944.1"/>
    <property type="molecule type" value="Genomic_DNA"/>
</dbReference>
<evidence type="ECO:0000256" key="1">
    <source>
        <dbReference type="ARBA" id="ARBA00022448"/>
    </source>
</evidence>
<accession>A0ABR8SCV4</accession>
<feature type="domain" description="Cytochrome c" evidence="8">
    <location>
        <begin position="59"/>
        <end position="144"/>
    </location>
</feature>
<feature type="transmembrane region" description="Helical" evidence="7">
    <location>
        <begin position="14"/>
        <end position="33"/>
    </location>
</feature>
<dbReference type="Pfam" id="PF00034">
    <property type="entry name" value="Cytochrom_C"/>
    <property type="match status" value="1"/>
</dbReference>
<evidence type="ECO:0000256" key="4">
    <source>
        <dbReference type="ARBA" id="ARBA00022982"/>
    </source>
</evidence>
<dbReference type="Gene3D" id="1.10.760.10">
    <property type="entry name" value="Cytochrome c-like domain"/>
    <property type="match status" value="1"/>
</dbReference>
<evidence type="ECO:0000256" key="2">
    <source>
        <dbReference type="ARBA" id="ARBA00022617"/>
    </source>
</evidence>
<dbReference type="InterPro" id="IPR009056">
    <property type="entry name" value="Cyt_c-like_dom"/>
</dbReference>
<gene>
    <name evidence="9" type="ORF">H9646_10645</name>
</gene>
<reference evidence="9 10" key="1">
    <citation type="submission" date="2020-08" db="EMBL/GenBank/DDBJ databases">
        <title>A Genomic Blueprint of the Chicken Gut Microbiome.</title>
        <authorList>
            <person name="Gilroy R."/>
            <person name="Ravi A."/>
            <person name="Getino M."/>
            <person name="Pursley I."/>
            <person name="Horton D.L."/>
            <person name="Alikhan N.-F."/>
            <person name="Baker D."/>
            <person name="Gharbi K."/>
            <person name="Hall N."/>
            <person name="Watson M."/>
            <person name="Adriaenssens E.M."/>
            <person name="Foster-Nyarko E."/>
            <person name="Jarju S."/>
            <person name="Secka A."/>
            <person name="Antonio M."/>
            <person name="Oren A."/>
            <person name="Chaudhuri R."/>
            <person name="La Ragione R.M."/>
            <person name="Hildebrand F."/>
            <person name="Pallen M.J."/>
        </authorList>
    </citation>
    <scope>NUCLEOTIDE SEQUENCE [LARGE SCALE GENOMIC DNA]</scope>
    <source>
        <strain evidence="9 10">Sa2CVA6</strain>
    </source>
</reference>
<keyword evidence="7" id="KW-1133">Transmembrane helix</keyword>
<keyword evidence="10" id="KW-1185">Reference proteome</keyword>
<evidence type="ECO:0000313" key="9">
    <source>
        <dbReference type="EMBL" id="MBD7960944.1"/>
    </source>
</evidence>
<dbReference type="RefSeq" id="WP_191723352.1">
    <property type="nucleotide sequence ID" value="NZ_JACSQK010000005.1"/>
</dbReference>
<name>A0ABR8SCV4_9BURK</name>
<keyword evidence="5 6" id="KW-0408">Iron</keyword>
<comment type="caution">
    <text evidence="9">The sequence shown here is derived from an EMBL/GenBank/DDBJ whole genome shotgun (WGS) entry which is preliminary data.</text>
</comment>
<evidence type="ECO:0000256" key="3">
    <source>
        <dbReference type="ARBA" id="ARBA00022723"/>
    </source>
</evidence>
<dbReference type="InterPro" id="IPR002324">
    <property type="entry name" value="Cyt_c_ID"/>
</dbReference>